<accession>A0ABD3MMC3</accession>
<gene>
    <name evidence="1" type="ORF">ACHAW5_003557</name>
</gene>
<evidence type="ECO:0000313" key="1">
    <source>
        <dbReference type="EMBL" id="KAL3764908.1"/>
    </source>
</evidence>
<dbReference type="EMBL" id="JALLAZ020001762">
    <property type="protein sequence ID" value="KAL3764908.1"/>
    <property type="molecule type" value="Genomic_DNA"/>
</dbReference>
<comment type="caution">
    <text evidence="1">The sequence shown here is derived from an EMBL/GenBank/DDBJ whole genome shotgun (WGS) entry which is preliminary data.</text>
</comment>
<dbReference type="Pfam" id="PF11326">
    <property type="entry name" value="PANTS-like"/>
    <property type="match status" value="1"/>
</dbReference>
<dbReference type="PANTHER" id="PTHR28052:SF1">
    <property type="entry name" value="UPF0545 PROTEIN C22ORF39"/>
    <property type="match status" value="1"/>
</dbReference>
<name>A0ABD3MMC3_9STRA</name>
<reference evidence="1 2" key="1">
    <citation type="submission" date="2024-10" db="EMBL/GenBank/DDBJ databases">
        <title>Updated reference genomes for cyclostephanoid diatoms.</title>
        <authorList>
            <person name="Roberts W.R."/>
            <person name="Alverson A.J."/>
        </authorList>
    </citation>
    <scope>NUCLEOTIDE SEQUENCE [LARGE SCALE GENOMIC DNA]</scope>
    <source>
        <strain evidence="1 2">AJA276-08</strain>
    </source>
</reference>
<organism evidence="1 2">
    <name type="scientific">Stephanodiscus triporus</name>
    <dbReference type="NCBI Taxonomy" id="2934178"/>
    <lineage>
        <taxon>Eukaryota</taxon>
        <taxon>Sar</taxon>
        <taxon>Stramenopiles</taxon>
        <taxon>Ochrophyta</taxon>
        <taxon>Bacillariophyta</taxon>
        <taxon>Coscinodiscophyceae</taxon>
        <taxon>Thalassiosirophycidae</taxon>
        <taxon>Stephanodiscales</taxon>
        <taxon>Stephanodiscaceae</taxon>
        <taxon>Stephanodiscus</taxon>
    </lineage>
</organism>
<evidence type="ECO:0000313" key="2">
    <source>
        <dbReference type="Proteomes" id="UP001530315"/>
    </source>
</evidence>
<dbReference type="AlphaFoldDB" id="A0ABD3MMC3"/>
<sequence>MVQPNEIVNVIHFFDEWTRCIGSGFQKDSLYRHGKFDSCTAQWNDIKISMKAKTTSDPEEAQRLLAQTHYRKNLGSDLTQSPTAGVIWNLKEKPCWDEA</sequence>
<dbReference type="PANTHER" id="PTHR28052">
    <property type="entry name" value="UPF0545 PROTEIN C22ORF39"/>
    <property type="match status" value="1"/>
</dbReference>
<keyword evidence="2" id="KW-1185">Reference proteome</keyword>
<proteinExistence type="predicted"/>
<dbReference type="Proteomes" id="UP001530315">
    <property type="component" value="Unassembled WGS sequence"/>
</dbReference>
<protein>
    <submittedName>
        <fullName evidence="1">Uncharacterized protein</fullName>
    </submittedName>
</protein>
<dbReference type="InterPro" id="IPR021475">
    <property type="entry name" value="Pants/Emi1-like"/>
</dbReference>